<dbReference type="FunFam" id="2.170.130.10:FF:000008">
    <property type="entry name" value="SusC/RagA family TonB-linked outer membrane protein"/>
    <property type="match status" value="1"/>
</dbReference>
<evidence type="ECO:0000256" key="2">
    <source>
        <dbReference type="ARBA" id="ARBA00022448"/>
    </source>
</evidence>
<comment type="caution">
    <text evidence="10">The sequence shown here is derived from an EMBL/GenBank/DDBJ whole genome shotgun (WGS) entry which is preliminary data.</text>
</comment>
<dbReference type="SUPFAM" id="SSF56935">
    <property type="entry name" value="Porins"/>
    <property type="match status" value="1"/>
</dbReference>
<dbReference type="Gene3D" id="2.60.40.1120">
    <property type="entry name" value="Carboxypeptidase-like, regulatory domain"/>
    <property type="match status" value="1"/>
</dbReference>
<reference evidence="10" key="1">
    <citation type="journal article" date="2014" name="Int. J. Syst. Evol. Microbiol.">
        <title>Complete genome sequence of Corynebacterium casei LMG S-19264T (=DSM 44701T), isolated from a smear-ripened cheese.</title>
        <authorList>
            <consortium name="US DOE Joint Genome Institute (JGI-PGF)"/>
            <person name="Walter F."/>
            <person name="Albersmeier A."/>
            <person name="Kalinowski J."/>
            <person name="Ruckert C."/>
        </authorList>
    </citation>
    <scope>NUCLEOTIDE SEQUENCE</scope>
    <source>
        <strain evidence="10">KCTC 12368</strain>
    </source>
</reference>
<gene>
    <name evidence="10" type="ORF">GCM10007049_06630</name>
</gene>
<dbReference type="InterPro" id="IPR036942">
    <property type="entry name" value="Beta-barrel_TonB_sf"/>
</dbReference>
<dbReference type="Gene3D" id="2.170.130.10">
    <property type="entry name" value="TonB-dependent receptor, plug domain"/>
    <property type="match status" value="1"/>
</dbReference>
<evidence type="ECO:0000313" key="10">
    <source>
        <dbReference type="EMBL" id="GGZ16914.1"/>
    </source>
</evidence>
<evidence type="ECO:0000256" key="6">
    <source>
        <dbReference type="ARBA" id="ARBA00023237"/>
    </source>
</evidence>
<comment type="similarity">
    <text evidence="7">Belongs to the TonB-dependent receptor family.</text>
</comment>
<reference evidence="10" key="2">
    <citation type="submission" date="2020-09" db="EMBL/GenBank/DDBJ databases">
        <authorList>
            <person name="Sun Q."/>
            <person name="Kim S."/>
        </authorList>
    </citation>
    <scope>NUCLEOTIDE SEQUENCE</scope>
    <source>
        <strain evidence="10">KCTC 12368</strain>
    </source>
</reference>
<dbReference type="InterPro" id="IPR023997">
    <property type="entry name" value="TonB-dep_OMP_SusC/RagA_CS"/>
</dbReference>
<dbReference type="Gene3D" id="2.40.170.20">
    <property type="entry name" value="TonB-dependent receptor, beta-barrel domain"/>
    <property type="match status" value="1"/>
</dbReference>
<keyword evidence="6 7" id="KW-0998">Cell outer membrane</keyword>
<evidence type="ECO:0000256" key="5">
    <source>
        <dbReference type="ARBA" id="ARBA00023136"/>
    </source>
</evidence>
<comment type="subcellular location">
    <subcellularLocation>
        <location evidence="1 7">Cell outer membrane</location>
        <topology evidence="1 7">Multi-pass membrane protein</topology>
    </subcellularLocation>
</comment>
<protein>
    <submittedName>
        <fullName evidence="10">SusC/RagA family TonB-linked outer membrane protein</fullName>
    </submittedName>
</protein>
<keyword evidence="2 7" id="KW-0813">Transport</keyword>
<dbReference type="AlphaFoldDB" id="A0A918PN55"/>
<organism evidence="10 11">
    <name type="scientific">Echinicola pacifica</name>
    <dbReference type="NCBI Taxonomy" id="346377"/>
    <lineage>
        <taxon>Bacteria</taxon>
        <taxon>Pseudomonadati</taxon>
        <taxon>Bacteroidota</taxon>
        <taxon>Cytophagia</taxon>
        <taxon>Cytophagales</taxon>
        <taxon>Cyclobacteriaceae</taxon>
        <taxon>Echinicola</taxon>
    </lineage>
</organism>
<dbReference type="InterPro" id="IPR012910">
    <property type="entry name" value="Plug_dom"/>
</dbReference>
<dbReference type="Proteomes" id="UP000619457">
    <property type="component" value="Unassembled WGS sequence"/>
</dbReference>
<dbReference type="Pfam" id="PF13715">
    <property type="entry name" value="CarbopepD_reg_2"/>
    <property type="match status" value="1"/>
</dbReference>
<keyword evidence="5 7" id="KW-0472">Membrane</keyword>
<keyword evidence="4 7" id="KW-0812">Transmembrane</keyword>
<dbReference type="InterPro" id="IPR037066">
    <property type="entry name" value="Plug_dom_sf"/>
</dbReference>
<dbReference type="NCBIfam" id="TIGR04056">
    <property type="entry name" value="OMP_RagA_SusC"/>
    <property type="match status" value="1"/>
</dbReference>
<keyword evidence="3 7" id="KW-1134">Transmembrane beta strand</keyword>
<dbReference type="InterPro" id="IPR008969">
    <property type="entry name" value="CarboxyPept-like_regulatory"/>
</dbReference>
<sequence>MKKFFTTTMFFMLVGLGLSVAQSKTVSGKIIDDTGETLPGVNIIEKGTSNGTTTDLEGNFSLSVSEGAIIVFSYIGYDPVERTVGNASVMDITLTADFSQLSEVIVVGYGTVKKSDLTGSVSTIDTKETFKAPTANLGNSLQGRASGVQVTSTNGTPGAGASIRIRGGNSITAGNEPLYVIDGFVGAGNISSINPNDIESMQVLKDASSTAIYGARGANGVILITTKQGRAGTMEVNLSSSYGIQQLPRKVDVLSGREFAEWINGQDTNPSDGLPFDLDNLPGEETDWQDVMISPAPITDNQISISGGTEKTKYFVSAGFFGQDGIIESTSFKRYSLRSNIDSKLSKVFSTGLNLSLSSTYSDNNNVDLTFLIRADPLMPVYNDDGTYNGQVYGVANQQSNILADNVLNENDTFQKRALINTYIQAVLFEKLTIKSTFGGDFLFSKQHQFIPSINPTSIRSGLLGQADINRLNDTEFLNENTIDYREAWGKHSLSVLGGVTFQTQSRETVIISANQIPSDGVGVNAIELAPNENTSLNSNYSEYSLFSLLGRVNYSYDGKYLATATIRRDGSSRLGAINRFALFPSVALAWNVAEESFFDEIKAINVLKVRTSYGLTGNQGVNPFSTLPTYAVLGTSTILGGAAVAGVTQGTLNNPDLRWETTAQLDFGIEIGMFQSRLTAELDFYYKKTEDLLLAAEVPTHTGYSTTIQNVGSLENKGLDFSLHGVIVEKENFAWSASLNLSTFKNKVLDLGSKTFITTVNMTGNQPAGQLIVGEPVGTFVGYLYESIDPATGDAIFTDISGPEGIPDGEISTEYDRTVIGNANPDFYGGFGTNIRFKNFDMNAFFPFTYGNQIYNTEAFWANEININGLASLRKNMWTPENTENASFASVGSTSMSNSSNFYLQDGSFLRLGTLQIGYTLPADLIKGVKNFRFYFTGTNLFLVKSKDYWGFDPDVSTFGDNPVNRGFDNYEYPQNRSLMLGLNITF</sequence>
<feature type="signal peptide" evidence="8">
    <location>
        <begin position="1"/>
        <end position="21"/>
    </location>
</feature>
<dbReference type="NCBIfam" id="TIGR04057">
    <property type="entry name" value="SusC_RagA_signa"/>
    <property type="match status" value="1"/>
</dbReference>
<evidence type="ECO:0000256" key="7">
    <source>
        <dbReference type="PROSITE-ProRule" id="PRU01360"/>
    </source>
</evidence>
<evidence type="ECO:0000256" key="4">
    <source>
        <dbReference type="ARBA" id="ARBA00022692"/>
    </source>
</evidence>
<evidence type="ECO:0000256" key="1">
    <source>
        <dbReference type="ARBA" id="ARBA00004571"/>
    </source>
</evidence>
<dbReference type="Pfam" id="PF07715">
    <property type="entry name" value="Plug"/>
    <property type="match status" value="1"/>
</dbReference>
<proteinExistence type="inferred from homology"/>
<keyword evidence="11" id="KW-1185">Reference proteome</keyword>
<keyword evidence="8" id="KW-0732">Signal</keyword>
<feature type="chain" id="PRO_5036722892" evidence="8">
    <location>
        <begin position="22"/>
        <end position="988"/>
    </location>
</feature>
<accession>A0A918PN55</accession>
<dbReference type="InterPro" id="IPR023996">
    <property type="entry name" value="TonB-dep_OMP_SusC/RagA"/>
</dbReference>
<name>A0A918PN55_9BACT</name>
<dbReference type="RefSeq" id="WP_083923276.1">
    <property type="nucleotide sequence ID" value="NZ_BMWX01000001.1"/>
</dbReference>
<evidence type="ECO:0000259" key="9">
    <source>
        <dbReference type="Pfam" id="PF07715"/>
    </source>
</evidence>
<feature type="domain" description="TonB-dependent receptor plug" evidence="9">
    <location>
        <begin position="114"/>
        <end position="221"/>
    </location>
</feature>
<dbReference type="EMBL" id="BMWX01000001">
    <property type="protein sequence ID" value="GGZ16914.1"/>
    <property type="molecule type" value="Genomic_DNA"/>
</dbReference>
<dbReference type="PROSITE" id="PS52016">
    <property type="entry name" value="TONB_DEPENDENT_REC_3"/>
    <property type="match status" value="1"/>
</dbReference>
<dbReference type="GO" id="GO:0009279">
    <property type="term" value="C:cell outer membrane"/>
    <property type="evidence" value="ECO:0007669"/>
    <property type="project" value="UniProtKB-SubCell"/>
</dbReference>
<evidence type="ECO:0000256" key="8">
    <source>
        <dbReference type="SAM" id="SignalP"/>
    </source>
</evidence>
<evidence type="ECO:0000256" key="3">
    <source>
        <dbReference type="ARBA" id="ARBA00022452"/>
    </source>
</evidence>
<evidence type="ECO:0000313" key="11">
    <source>
        <dbReference type="Proteomes" id="UP000619457"/>
    </source>
</evidence>
<dbReference type="InterPro" id="IPR039426">
    <property type="entry name" value="TonB-dep_rcpt-like"/>
</dbReference>
<dbReference type="SUPFAM" id="SSF49464">
    <property type="entry name" value="Carboxypeptidase regulatory domain-like"/>
    <property type="match status" value="1"/>
</dbReference>